<evidence type="ECO:0000313" key="2">
    <source>
        <dbReference type="EMBL" id="NDV31516.1"/>
    </source>
</evidence>
<proteinExistence type="predicted"/>
<feature type="compositionally biased region" description="Basic and acidic residues" evidence="1">
    <location>
        <begin position="27"/>
        <end position="47"/>
    </location>
</feature>
<feature type="compositionally biased region" description="Basic and acidic residues" evidence="1">
    <location>
        <begin position="289"/>
        <end position="305"/>
    </location>
</feature>
<feature type="region of interest" description="Disordered" evidence="1">
    <location>
        <begin position="233"/>
        <end position="318"/>
    </location>
</feature>
<name>A0A6B2L3J0_9EUKA</name>
<reference evidence="2" key="1">
    <citation type="journal article" date="2020" name="J. Eukaryot. Microbiol.">
        <title>De novo Sequencing, Assembly and Annotation of the Transcriptome for the Free-Living Testate Amoeba Arcella intermedia.</title>
        <authorList>
            <person name="Ribeiro G.M."/>
            <person name="Porfirio-Sousa A.L."/>
            <person name="Maurer-Alcala X.X."/>
            <person name="Katz L.A."/>
            <person name="Lahr D.J.G."/>
        </authorList>
    </citation>
    <scope>NUCLEOTIDE SEQUENCE</scope>
</reference>
<dbReference type="AlphaFoldDB" id="A0A6B2L3J0"/>
<accession>A0A6B2L3J0</accession>
<feature type="compositionally biased region" description="Basic and acidic residues" evidence="1">
    <location>
        <begin position="235"/>
        <end position="272"/>
    </location>
</feature>
<sequence>MGKKVETKQPEEKTEIEVEEKVEVQVEEKQSLIHPVENKEKEVKQEEENIQTTQEQNQPEDLEAVNQYQEKVQEEVEKVEEKNEEIKKDEKSDNLYVSQLEQTELKAPPPKPSLALFAPKKLVLKEKDQLTIFAALCNIQTTDFSIEYYTEKQKSSKPTSGNIEFTYESEGKDQVKLKMSIPPLKQFFLRFSTKKDIEITGNNPIEVNVQSSLFDTEAISSAFDTLTKTIGGTQKTDKKTEETTQKTEKKTEDKKTEKTEDLPEAEEKLEERKKRKPQRKANKKKKRRREEVMRKRGMREGGRERNRLRKRRGIQRSLQSLQSLSRKIFNLVMRTMSSSKKEVSKPCNILILSLNSIILSNPLNLVKQENQK</sequence>
<feature type="region of interest" description="Disordered" evidence="1">
    <location>
        <begin position="27"/>
        <end position="62"/>
    </location>
</feature>
<organism evidence="2">
    <name type="scientific">Arcella intermedia</name>
    <dbReference type="NCBI Taxonomy" id="1963864"/>
    <lineage>
        <taxon>Eukaryota</taxon>
        <taxon>Amoebozoa</taxon>
        <taxon>Tubulinea</taxon>
        <taxon>Elardia</taxon>
        <taxon>Arcellinida</taxon>
        <taxon>Sphaerothecina</taxon>
        <taxon>Arcellidae</taxon>
        <taxon>Arcella</taxon>
    </lineage>
</organism>
<protein>
    <submittedName>
        <fullName evidence="2">Uncharacterized protein</fullName>
    </submittedName>
</protein>
<feature type="compositionally biased region" description="Basic residues" evidence="1">
    <location>
        <begin position="273"/>
        <end position="288"/>
    </location>
</feature>
<evidence type="ECO:0000256" key="1">
    <source>
        <dbReference type="SAM" id="MobiDB-lite"/>
    </source>
</evidence>
<dbReference type="EMBL" id="GIBP01002547">
    <property type="protein sequence ID" value="NDV31516.1"/>
    <property type="molecule type" value="Transcribed_RNA"/>
</dbReference>